<feature type="transmembrane region" description="Helical" evidence="1">
    <location>
        <begin position="265"/>
        <end position="298"/>
    </location>
</feature>
<gene>
    <name evidence="2" type="ORF">GCM10022216_29650</name>
</gene>
<dbReference type="EMBL" id="BAAAZI010000012">
    <property type="protein sequence ID" value="GAA4145582.1"/>
    <property type="molecule type" value="Genomic_DNA"/>
</dbReference>
<feature type="transmembrane region" description="Helical" evidence="1">
    <location>
        <begin position="23"/>
        <end position="41"/>
    </location>
</feature>
<evidence type="ECO:0000313" key="3">
    <source>
        <dbReference type="Proteomes" id="UP001500101"/>
    </source>
</evidence>
<evidence type="ECO:0000256" key="1">
    <source>
        <dbReference type="SAM" id="Phobius"/>
    </source>
</evidence>
<keyword evidence="3" id="KW-1185">Reference proteome</keyword>
<keyword evidence="1" id="KW-0472">Membrane</keyword>
<keyword evidence="1" id="KW-1133">Transmembrane helix</keyword>
<dbReference type="Proteomes" id="UP001500101">
    <property type="component" value="Unassembled WGS sequence"/>
</dbReference>
<feature type="transmembrane region" description="Helical" evidence="1">
    <location>
        <begin position="234"/>
        <end position="253"/>
    </location>
</feature>
<evidence type="ECO:0000313" key="2">
    <source>
        <dbReference type="EMBL" id="GAA4145582.1"/>
    </source>
</evidence>
<sequence length="1019" mass="115964">MVFQFTWLILLAQLTTNMKYNRINNLLGWLCGIIAFLIYSFTTEKFSSWWDTGEFIASAYKLEIVHQPGAPLFLMLQNVFSNLALGDATKIAYWMNIGSAVCSGMTIVFLFWTITAIARKLIAKGEELDFTQQVKIFGAGLVGALAYSFSDTFWYSAVESEVYAMSSLCTAVVFWLALKWEQRADEPDANKWLLVLAYVMGLSIGVHLLNLLTIPAIALLIYFRKSKAVTWTGIAKSLGWGVLVLGFILWGVIQYSVRIAAQFDLFFVNGLGMPFGTGIILFVLLLVSAIVFGIYYSIKKAKPILNLALLSLAFIYLGFGSYTFLLVRSQTNITLNNNAPDNVFSFLGYLAREQYQSEPLFKGPNFNSQIVGVNEKSDFRKDEHSYAEIKGRSSYEYDKEVLFPRVYSEKHSDFYRQYLGLAEGETPSFIDNMRFFFGYQLGHMYSRYFMWNFVGRQNDSPSQGEYSSGNWISGISFLDDLRLPGQSQISEFFKNDPSRNTYFFLPLLLGVIGLAWQLKKSRKDTAIVGLLFFFTGIAIVLYLNQSPLQPRERDYAYAGSFYVFAIWIGLGMIAVTDFLQQKIKVSSKQLAVASAGLCMLAGPVLLISQNWDDHDRSARTMTRDMAYNALQSCEPNAILFTYADNDTFPLWYLQEVEGVRTDVRVLNYGYMQSEWYVKQAMQDVNQSKALPIGFNYDKVKKGVREVVRVLDMGIEGHVDVDKMLAVMLSDDPSNKVQLQDGSFENILPSKKLQLKINKDAVLKNKVVPKEWESYVPEYMQWDYQQSYVSRSELVLMSILAENNWERPIYFTQMSPNSVFMGMDKYMASEGLLYKLMPVEVGQAANTPSLVNSDKIYSNAMDKYRWPNISSINHLDTDSNTFFEGWAYANVYQQGIDQLMAQNKTKQARDLALKAYDLQPKRINSAKLTYLNATVVDTLYKTQELEKAKSLATRSINALDELLNQQLLITSKGMHGFDGYTIHLGMEALTRYKAIGESAKDEALVAQVNRMEERYKQAWM</sequence>
<feature type="transmembrane region" description="Helical" evidence="1">
    <location>
        <begin position="555"/>
        <end position="578"/>
    </location>
</feature>
<feature type="transmembrane region" description="Helical" evidence="1">
    <location>
        <begin position="192"/>
        <end position="222"/>
    </location>
</feature>
<dbReference type="PANTHER" id="PTHR16214">
    <property type="entry name" value="TRANSMEMBRANE PROTEIN 260"/>
    <property type="match status" value="1"/>
</dbReference>
<feature type="transmembrane region" description="Helical" evidence="1">
    <location>
        <begin position="590"/>
        <end position="611"/>
    </location>
</feature>
<proteinExistence type="predicted"/>
<dbReference type="InterPro" id="IPR052724">
    <property type="entry name" value="GT117_domain-containing"/>
</dbReference>
<feature type="transmembrane region" description="Helical" evidence="1">
    <location>
        <begin position="501"/>
        <end position="518"/>
    </location>
</feature>
<organism evidence="2 3">
    <name type="scientific">Sphingobacterium kyonggiense</name>
    <dbReference type="NCBI Taxonomy" id="714075"/>
    <lineage>
        <taxon>Bacteria</taxon>
        <taxon>Pseudomonadati</taxon>
        <taxon>Bacteroidota</taxon>
        <taxon>Sphingobacteriia</taxon>
        <taxon>Sphingobacteriales</taxon>
        <taxon>Sphingobacteriaceae</taxon>
        <taxon>Sphingobacterium</taxon>
    </lineage>
</organism>
<keyword evidence="1" id="KW-0812">Transmembrane</keyword>
<feature type="transmembrane region" description="Helical" evidence="1">
    <location>
        <begin position="304"/>
        <end position="327"/>
    </location>
</feature>
<comment type="caution">
    <text evidence="2">The sequence shown here is derived from an EMBL/GenBank/DDBJ whole genome shotgun (WGS) entry which is preliminary data.</text>
</comment>
<accession>A0ABP7Z1X9</accession>
<dbReference type="InterPro" id="IPR021280">
    <property type="entry name" value="TMEM260-like"/>
</dbReference>
<dbReference type="PANTHER" id="PTHR16214:SF3">
    <property type="entry name" value="TRANSMEMBRANE PROTEIN 260"/>
    <property type="match status" value="1"/>
</dbReference>
<feature type="transmembrane region" description="Helical" evidence="1">
    <location>
        <begin position="136"/>
        <end position="156"/>
    </location>
</feature>
<dbReference type="Pfam" id="PF11028">
    <property type="entry name" value="TMEM260-like"/>
    <property type="match status" value="1"/>
</dbReference>
<feature type="transmembrane region" description="Helical" evidence="1">
    <location>
        <begin position="525"/>
        <end position="543"/>
    </location>
</feature>
<feature type="transmembrane region" description="Helical" evidence="1">
    <location>
        <begin position="91"/>
        <end position="115"/>
    </location>
</feature>
<protein>
    <submittedName>
        <fullName evidence="2">DUF2723 domain-containing protein</fullName>
    </submittedName>
</protein>
<name>A0ABP7Z1X9_9SPHI</name>
<reference evidence="3" key="1">
    <citation type="journal article" date="2019" name="Int. J. Syst. Evol. Microbiol.">
        <title>The Global Catalogue of Microorganisms (GCM) 10K type strain sequencing project: providing services to taxonomists for standard genome sequencing and annotation.</title>
        <authorList>
            <consortium name="The Broad Institute Genomics Platform"/>
            <consortium name="The Broad Institute Genome Sequencing Center for Infectious Disease"/>
            <person name="Wu L."/>
            <person name="Ma J."/>
        </authorList>
    </citation>
    <scope>NUCLEOTIDE SEQUENCE [LARGE SCALE GENOMIC DNA]</scope>
    <source>
        <strain evidence="3">JCM 16704</strain>
    </source>
</reference>